<dbReference type="AlphaFoldDB" id="A0AAE1CTB9"/>
<organism evidence="2 3">
    <name type="scientific">Elysia crispata</name>
    <name type="common">lettuce slug</name>
    <dbReference type="NCBI Taxonomy" id="231223"/>
    <lineage>
        <taxon>Eukaryota</taxon>
        <taxon>Metazoa</taxon>
        <taxon>Spiralia</taxon>
        <taxon>Lophotrochozoa</taxon>
        <taxon>Mollusca</taxon>
        <taxon>Gastropoda</taxon>
        <taxon>Heterobranchia</taxon>
        <taxon>Euthyneura</taxon>
        <taxon>Panpulmonata</taxon>
        <taxon>Sacoglossa</taxon>
        <taxon>Placobranchoidea</taxon>
        <taxon>Plakobranchidae</taxon>
        <taxon>Elysia</taxon>
    </lineage>
</organism>
<accession>A0AAE1CTB9</accession>
<feature type="compositionally biased region" description="Polar residues" evidence="1">
    <location>
        <begin position="19"/>
        <end position="33"/>
    </location>
</feature>
<sequence length="96" mass="10674">MEPKRVGGSIDTRSKQEEGSTQCPPGQSLNKQISRAEKRKLARVVCDSNFPSGRRIPCLLIEPDGGGWEKSPPSRWSGDRTVAPRTYRQNAEKLAH</sequence>
<feature type="region of interest" description="Disordered" evidence="1">
    <location>
        <begin position="1"/>
        <end position="34"/>
    </location>
</feature>
<dbReference type="EMBL" id="JAWDGP010006855">
    <property type="protein sequence ID" value="KAK3734344.1"/>
    <property type="molecule type" value="Genomic_DNA"/>
</dbReference>
<gene>
    <name evidence="2" type="ORF">RRG08_058499</name>
</gene>
<evidence type="ECO:0000313" key="3">
    <source>
        <dbReference type="Proteomes" id="UP001283361"/>
    </source>
</evidence>
<dbReference type="Proteomes" id="UP001283361">
    <property type="component" value="Unassembled WGS sequence"/>
</dbReference>
<evidence type="ECO:0000313" key="2">
    <source>
        <dbReference type="EMBL" id="KAK3734344.1"/>
    </source>
</evidence>
<reference evidence="2" key="1">
    <citation type="journal article" date="2023" name="G3 (Bethesda)">
        <title>A reference genome for the long-term kleptoplast-retaining sea slug Elysia crispata morphotype clarki.</title>
        <authorList>
            <person name="Eastman K.E."/>
            <person name="Pendleton A.L."/>
            <person name="Shaikh M.A."/>
            <person name="Suttiyut T."/>
            <person name="Ogas R."/>
            <person name="Tomko P."/>
            <person name="Gavelis G."/>
            <person name="Widhalm J.R."/>
            <person name="Wisecaver J.H."/>
        </authorList>
    </citation>
    <scope>NUCLEOTIDE SEQUENCE</scope>
    <source>
        <strain evidence="2">ECLA1</strain>
    </source>
</reference>
<feature type="region of interest" description="Disordered" evidence="1">
    <location>
        <begin position="63"/>
        <end position="96"/>
    </location>
</feature>
<comment type="caution">
    <text evidence="2">The sequence shown here is derived from an EMBL/GenBank/DDBJ whole genome shotgun (WGS) entry which is preliminary data.</text>
</comment>
<evidence type="ECO:0000256" key="1">
    <source>
        <dbReference type="SAM" id="MobiDB-lite"/>
    </source>
</evidence>
<proteinExistence type="predicted"/>
<keyword evidence="3" id="KW-1185">Reference proteome</keyword>
<protein>
    <submittedName>
        <fullName evidence="2">Uncharacterized protein</fullName>
    </submittedName>
</protein>
<name>A0AAE1CTB9_9GAST</name>